<gene>
    <name evidence="2" type="ORF">SPARVUS_LOCUS15829963</name>
</gene>
<proteinExistence type="predicted"/>
<dbReference type="EMBL" id="CATNWA010020667">
    <property type="protein sequence ID" value="CAI9619362.1"/>
    <property type="molecule type" value="Genomic_DNA"/>
</dbReference>
<keyword evidence="3" id="KW-1185">Reference proteome</keyword>
<evidence type="ECO:0000256" key="1">
    <source>
        <dbReference type="SAM" id="Phobius"/>
    </source>
</evidence>
<comment type="caution">
    <text evidence="2">The sequence shown here is derived from an EMBL/GenBank/DDBJ whole genome shotgun (WGS) entry which is preliminary data.</text>
</comment>
<keyword evidence="1" id="KW-1133">Transmembrane helix</keyword>
<protein>
    <submittedName>
        <fullName evidence="2">Uncharacterized protein</fullName>
    </submittedName>
</protein>
<keyword evidence="1" id="KW-0812">Transmembrane</keyword>
<organism evidence="2 3">
    <name type="scientific">Staurois parvus</name>
    <dbReference type="NCBI Taxonomy" id="386267"/>
    <lineage>
        <taxon>Eukaryota</taxon>
        <taxon>Metazoa</taxon>
        <taxon>Chordata</taxon>
        <taxon>Craniata</taxon>
        <taxon>Vertebrata</taxon>
        <taxon>Euteleostomi</taxon>
        <taxon>Amphibia</taxon>
        <taxon>Batrachia</taxon>
        <taxon>Anura</taxon>
        <taxon>Neobatrachia</taxon>
        <taxon>Ranoidea</taxon>
        <taxon>Ranidae</taxon>
        <taxon>Staurois</taxon>
    </lineage>
</organism>
<keyword evidence="1" id="KW-0472">Membrane</keyword>
<reference evidence="2" key="1">
    <citation type="submission" date="2023-05" db="EMBL/GenBank/DDBJ databases">
        <authorList>
            <person name="Stuckert A."/>
        </authorList>
    </citation>
    <scope>NUCLEOTIDE SEQUENCE</scope>
</reference>
<feature type="transmembrane region" description="Helical" evidence="1">
    <location>
        <begin position="13"/>
        <end position="36"/>
    </location>
</feature>
<dbReference type="Proteomes" id="UP001162483">
    <property type="component" value="Unassembled WGS sequence"/>
</dbReference>
<sequence>MHWNGALMGTYRWYCWALTGGTYGATLIIGALIFTVRGGEDYR</sequence>
<evidence type="ECO:0000313" key="3">
    <source>
        <dbReference type="Proteomes" id="UP001162483"/>
    </source>
</evidence>
<accession>A0ABN9HC97</accession>
<evidence type="ECO:0000313" key="2">
    <source>
        <dbReference type="EMBL" id="CAI9619362.1"/>
    </source>
</evidence>
<name>A0ABN9HC97_9NEOB</name>